<dbReference type="OrthoDB" id="5870591at2"/>
<reference evidence="3 4" key="1">
    <citation type="journal article" date="2018" name="J. Microbiol.">
        <title>Salicibibacter kimchii gen. nov., sp. nov., a moderately halophilic and alkalitolerant bacterium in the family Bacillaceae, isolated from kimchi.</title>
        <authorList>
            <person name="Jang J.Y."/>
            <person name="Oh Y.J."/>
            <person name="Lim S.K."/>
            <person name="Park H.K."/>
            <person name="Lee C."/>
            <person name="Kim J.Y."/>
            <person name="Lee M.A."/>
            <person name="Choi H.J."/>
        </authorList>
    </citation>
    <scope>NUCLEOTIDE SEQUENCE [LARGE SCALE GENOMIC DNA]</scope>
    <source>
        <strain evidence="3 4">NKC1-1</strain>
    </source>
</reference>
<keyword evidence="1" id="KW-1133">Transmembrane helix</keyword>
<keyword evidence="1" id="KW-0812">Transmembrane</keyword>
<dbReference type="RefSeq" id="WP_114374412.1">
    <property type="nucleotide sequence ID" value="NZ_CP031092.1"/>
</dbReference>
<feature type="transmembrane region" description="Helical" evidence="1">
    <location>
        <begin position="78"/>
        <end position="95"/>
    </location>
</feature>
<feature type="transmembrane region" description="Helical" evidence="1">
    <location>
        <begin position="7"/>
        <end position="27"/>
    </location>
</feature>
<feature type="domain" description="DUF1468" evidence="2">
    <location>
        <begin position="9"/>
        <end position="149"/>
    </location>
</feature>
<dbReference type="Pfam" id="PF07331">
    <property type="entry name" value="TctB"/>
    <property type="match status" value="1"/>
</dbReference>
<evidence type="ECO:0000259" key="2">
    <source>
        <dbReference type="Pfam" id="PF07331"/>
    </source>
</evidence>
<dbReference type="AlphaFoldDB" id="A0A345C1B2"/>
<accession>A0A345C1B2</accession>
<proteinExistence type="predicted"/>
<feature type="transmembrane region" description="Helical" evidence="1">
    <location>
        <begin position="101"/>
        <end position="117"/>
    </location>
</feature>
<feature type="transmembrane region" description="Helical" evidence="1">
    <location>
        <begin position="39"/>
        <end position="57"/>
    </location>
</feature>
<dbReference type="KEGG" id="rue:DT065_13950"/>
<sequence length="149" mass="16866">MRAFRLSFPIFFISLSLIYMIMIFQLPPALLGDPDAPKYFPMIVAIGILVFAVIDLVNVRTENVEANEDLATLIKKDSLKIIGVILALCVGYALIFEWAGFLAATLLFLGALMFYLNGYRRWVLNLTVTLIFSFSSWYIFSQLLEISLP</sequence>
<name>A0A345C1B2_9BACI</name>
<gene>
    <name evidence="3" type="ORF">DT065_13950</name>
</gene>
<feature type="transmembrane region" description="Helical" evidence="1">
    <location>
        <begin position="122"/>
        <end position="140"/>
    </location>
</feature>
<evidence type="ECO:0000313" key="4">
    <source>
        <dbReference type="Proteomes" id="UP000252100"/>
    </source>
</evidence>
<dbReference type="InterPro" id="IPR009936">
    <property type="entry name" value="DUF1468"/>
</dbReference>
<dbReference type="Proteomes" id="UP000252100">
    <property type="component" value="Chromosome"/>
</dbReference>
<protein>
    <submittedName>
        <fullName evidence="3">Tripartite tricarboxylate transporter TctB family protein</fullName>
    </submittedName>
</protein>
<keyword evidence="4" id="KW-1185">Reference proteome</keyword>
<evidence type="ECO:0000313" key="3">
    <source>
        <dbReference type="EMBL" id="AXF56993.1"/>
    </source>
</evidence>
<dbReference type="EMBL" id="CP031092">
    <property type="protein sequence ID" value="AXF56993.1"/>
    <property type="molecule type" value="Genomic_DNA"/>
</dbReference>
<organism evidence="3 4">
    <name type="scientific">Salicibibacter kimchii</name>
    <dbReference type="NCBI Taxonomy" id="2099786"/>
    <lineage>
        <taxon>Bacteria</taxon>
        <taxon>Bacillati</taxon>
        <taxon>Bacillota</taxon>
        <taxon>Bacilli</taxon>
        <taxon>Bacillales</taxon>
        <taxon>Bacillaceae</taxon>
        <taxon>Salicibibacter</taxon>
    </lineage>
</organism>
<evidence type="ECO:0000256" key="1">
    <source>
        <dbReference type="SAM" id="Phobius"/>
    </source>
</evidence>
<keyword evidence="1" id="KW-0472">Membrane</keyword>